<accession>A0A2Z5G5T9</accession>
<dbReference type="Pfam" id="PF13442">
    <property type="entry name" value="Cytochrome_CBB3"/>
    <property type="match status" value="2"/>
</dbReference>
<name>A0A2Z5G5T9_9BACT</name>
<evidence type="ECO:0000256" key="3">
    <source>
        <dbReference type="ARBA" id="ARBA00022723"/>
    </source>
</evidence>
<dbReference type="KEGG" id="abas:ACPOL_5063"/>
<dbReference type="Proteomes" id="UP000253606">
    <property type="component" value="Chromosome"/>
</dbReference>
<dbReference type="EMBL" id="CP030840">
    <property type="protein sequence ID" value="AXC14319.1"/>
    <property type="molecule type" value="Genomic_DNA"/>
</dbReference>
<evidence type="ECO:0000313" key="8">
    <source>
        <dbReference type="EMBL" id="AXC14319.1"/>
    </source>
</evidence>
<dbReference type="GO" id="GO:0046872">
    <property type="term" value="F:metal ion binding"/>
    <property type="evidence" value="ECO:0007669"/>
    <property type="project" value="UniProtKB-KW"/>
</dbReference>
<keyword evidence="4" id="KW-0249">Electron transport</keyword>
<dbReference type="InterPro" id="IPR009056">
    <property type="entry name" value="Cyt_c-like_dom"/>
</dbReference>
<dbReference type="PROSITE" id="PS51007">
    <property type="entry name" value="CYTC"/>
    <property type="match status" value="2"/>
</dbReference>
<feature type="domain" description="Cytochrome c" evidence="7">
    <location>
        <begin position="65"/>
        <end position="144"/>
    </location>
</feature>
<dbReference type="InterPro" id="IPR051811">
    <property type="entry name" value="Cytochrome_c550/c551-like"/>
</dbReference>
<proteinExistence type="predicted"/>
<dbReference type="GO" id="GO:0009055">
    <property type="term" value="F:electron transfer activity"/>
    <property type="evidence" value="ECO:0007669"/>
    <property type="project" value="InterPro"/>
</dbReference>
<dbReference type="GO" id="GO:0020037">
    <property type="term" value="F:heme binding"/>
    <property type="evidence" value="ECO:0007669"/>
    <property type="project" value="InterPro"/>
</dbReference>
<evidence type="ECO:0000313" key="9">
    <source>
        <dbReference type="Proteomes" id="UP000253606"/>
    </source>
</evidence>
<keyword evidence="5 6" id="KW-0408">Iron</keyword>
<reference evidence="8 9" key="1">
    <citation type="journal article" date="2018" name="Front. Microbiol.">
        <title>Hydrolytic Capabilities as a Key to Environmental Success: Chitinolytic and Cellulolytic Acidobacteria From Acidic Sub-arctic Soils and Boreal Peatlands.</title>
        <authorList>
            <person name="Belova S.E."/>
            <person name="Ravin N.V."/>
            <person name="Pankratov T.A."/>
            <person name="Rakitin A.L."/>
            <person name="Ivanova A.A."/>
            <person name="Beletsky A.V."/>
            <person name="Mardanov A.V."/>
            <person name="Sinninghe Damste J.S."/>
            <person name="Dedysh S.N."/>
        </authorList>
    </citation>
    <scope>NUCLEOTIDE SEQUENCE [LARGE SCALE GENOMIC DNA]</scope>
    <source>
        <strain evidence="8 9">SBC82</strain>
    </source>
</reference>
<dbReference type="AlphaFoldDB" id="A0A2Z5G5T9"/>
<evidence type="ECO:0000259" key="7">
    <source>
        <dbReference type="PROSITE" id="PS51007"/>
    </source>
</evidence>
<dbReference type="Gene3D" id="1.10.760.10">
    <property type="entry name" value="Cytochrome c-like domain"/>
    <property type="match status" value="3"/>
</dbReference>
<evidence type="ECO:0000256" key="2">
    <source>
        <dbReference type="ARBA" id="ARBA00022617"/>
    </source>
</evidence>
<keyword evidence="2 6" id="KW-0349">Heme</keyword>
<evidence type="ECO:0000256" key="4">
    <source>
        <dbReference type="ARBA" id="ARBA00022982"/>
    </source>
</evidence>
<evidence type="ECO:0000256" key="1">
    <source>
        <dbReference type="ARBA" id="ARBA00022448"/>
    </source>
</evidence>
<dbReference type="PANTHER" id="PTHR37823:SF4">
    <property type="entry name" value="MENAQUINOL-CYTOCHROME C REDUCTASE CYTOCHROME B_C SUBUNIT"/>
    <property type="match status" value="1"/>
</dbReference>
<sequence length="287" mass="30828">MNAQQITELVRHGRGQMPAFTKLSDSDLSALLQYLAHDPTFTPPTANGHVAAAPAMVPSASAAAATSDHGGSLYQQNCAFCHGRDAGGGESGPDLTRSKLVADDVNGDKISVVVRNGRADNKMPKFNFSDAEMADLVRWIHSTAKAAATRPGGRRGVDVADLQTGNVDAGRAYFRANCASCHSPTGDLAGVASRYQGLQLEERMLYPKDAKDKVKVTLPSGETISGILEYQDEFVIGLRDANGTYRSWPVSAIKYSIDSPVTAHVDLFPKYTDDDIHNLMAYIQTLK</sequence>
<gene>
    <name evidence="8" type="ORF">ACPOL_5063</name>
</gene>
<keyword evidence="1" id="KW-0813">Transport</keyword>
<organism evidence="8 9">
    <name type="scientific">Acidisarcina polymorpha</name>
    <dbReference type="NCBI Taxonomy" id="2211140"/>
    <lineage>
        <taxon>Bacteria</taxon>
        <taxon>Pseudomonadati</taxon>
        <taxon>Acidobacteriota</taxon>
        <taxon>Terriglobia</taxon>
        <taxon>Terriglobales</taxon>
        <taxon>Acidobacteriaceae</taxon>
        <taxon>Acidisarcina</taxon>
    </lineage>
</organism>
<protein>
    <submittedName>
        <fullName evidence="8">Cytochrome c, associated with quino(Hemo)protein alcohol dehydrogenase</fullName>
    </submittedName>
</protein>
<dbReference type="InterPro" id="IPR036909">
    <property type="entry name" value="Cyt_c-like_dom_sf"/>
</dbReference>
<dbReference type="SUPFAM" id="SSF46626">
    <property type="entry name" value="Cytochrome c"/>
    <property type="match status" value="3"/>
</dbReference>
<dbReference type="PANTHER" id="PTHR37823">
    <property type="entry name" value="CYTOCHROME C-553-LIKE"/>
    <property type="match status" value="1"/>
</dbReference>
<keyword evidence="9" id="KW-1185">Reference proteome</keyword>
<evidence type="ECO:0000256" key="6">
    <source>
        <dbReference type="PROSITE-ProRule" id="PRU00433"/>
    </source>
</evidence>
<evidence type="ECO:0000256" key="5">
    <source>
        <dbReference type="ARBA" id="ARBA00023004"/>
    </source>
</evidence>
<dbReference type="Pfam" id="PF00034">
    <property type="entry name" value="Cytochrom_C"/>
    <property type="match status" value="1"/>
</dbReference>
<feature type="domain" description="Cytochrome c" evidence="7">
    <location>
        <begin position="165"/>
        <end position="287"/>
    </location>
</feature>
<keyword evidence="3 6" id="KW-0479">Metal-binding</keyword>